<sequence>MADDAPLDKDFYRYDANHRFAAMYPLLAKQIIDDCGVTEGVCLDVGTGSAAVIIELAKITKLTMIGLDAREDVLEQARENVVRHGLPLSRFRFVKADVTDIPLPDGGADLLISRGSVPFWTDHVAAFKELSRVLAPTGAGLVGCGFSRYQPIEEVRAMRPKWSGDGEKDTRNDWKKPGYLPEVLAKAGAEGADVKADSYGIWVRLGKMAGAV</sequence>
<comment type="caution">
    <text evidence="2">The sequence shown here is derived from an EMBL/GenBank/DDBJ whole genome shotgun (WGS) entry which is preliminary data.</text>
</comment>
<dbReference type="GO" id="GO:0008757">
    <property type="term" value="F:S-adenosylmethionine-dependent methyltransferase activity"/>
    <property type="evidence" value="ECO:0007669"/>
    <property type="project" value="InterPro"/>
</dbReference>
<evidence type="ECO:0000313" key="3">
    <source>
        <dbReference type="Proteomes" id="UP000006272"/>
    </source>
</evidence>
<feature type="domain" description="Methyltransferase type 11" evidence="1">
    <location>
        <begin position="43"/>
        <end position="139"/>
    </location>
</feature>
<accession>K6FQC9</accession>
<dbReference type="Pfam" id="PF08241">
    <property type="entry name" value="Methyltransf_11"/>
    <property type="match status" value="1"/>
</dbReference>
<dbReference type="AlphaFoldDB" id="K6FQC9"/>
<dbReference type="InterPro" id="IPR013216">
    <property type="entry name" value="Methyltransf_11"/>
</dbReference>
<keyword evidence="2" id="KW-0489">Methyltransferase</keyword>
<evidence type="ECO:0000259" key="1">
    <source>
        <dbReference type="Pfam" id="PF08241"/>
    </source>
</evidence>
<dbReference type="PATRIC" id="fig|1206767.3.peg.466"/>
<proteinExistence type="predicted"/>
<dbReference type="PANTHER" id="PTHR43591:SF24">
    <property type="entry name" value="2-METHOXY-6-POLYPRENYL-1,4-BENZOQUINOL METHYLASE, MITOCHONDRIAL"/>
    <property type="match status" value="1"/>
</dbReference>
<organism evidence="2 3">
    <name type="scientific">Solidesulfovibrio magneticus str. Maddingley MBC34</name>
    <dbReference type="NCBI Taxonomy" id="1206767"/>
    <lineage>
        <taxon>Bacteria</taxon>
        <taxon>Pseudomonadati</taxon>
        <taxon>Thermodesulfobacteriota</taxon>
        <taxon>Desulfovibrionia</taxon>
        <taxon>Desulfovibrionales</taxon>
        <taxon>Desulfovibrionaceae</taxon>
        <taxon>Solidesulfovibrio</taxon>
    </lineage>
</organism>
<dbReference type="PANTHER" id="PTHR43591">
    <property type="entry name" value="METHYLTRANSFERASE"/>
    <property type="match status" value="1"/>
</dbReference>
<dbReference type="InterPro" id="IPR029063">
    <property type="entry name" value="SAM-dependent_MTases_sf"/>
</dbReference>
<keyword evidence="2" id="KW-0830">Ubiquinone</keyword>
<dbReference type="EMBL" id="ALAO01000048">
    <property type="protein sequence ID" value="EKO40767.1"/>
    <property type="molecule type" value="Genomic_DNA"/>
</dbReference>
<evidence type="ECO:0000313" key="2">
    <source>
        <dbReference type="EMBL" id="EKO40767.1"/>
    </source>
</evidence>
<reference evidence="2 3" key="1">
    <citation type="submission" date="2012-07" db="EMBL/GenBank/DDBJ databases">
        <title>Draft genome sequence of Desulfovibrio magneticus str. Maddingley MBC34 obtained from a metagenomic sequence of a methanogenic enrichment isolated from coal-seam formation water in Victoria, Australia.</title>
        <authorList>
            <person name="Greenfield P."/>
            <person name="Hendry P."/>
            <person name="Li D."/>
            <person name="Rosewarne C.P."/>
            <person name="Tran-Dinh N."/>
            <person name="Elbourne L.D.H."/>
            <person name="Paulsen I.T."/>
            <person name="Midgley D.J."/>
        </authorList>
    </citation>
    <scope>NUCLEOTIDE SEQUENCE [LARGE SCALE GENOMIC DNA]</scope>
    <source>
        <strain evidence="3">Maddingley MBC34</strain>
    </source>
</reference>
<dbReference type="GO" id="GO:0032259">
    <property type="term" value="P:methylation"/>
    <property type="evidence" value="ECO:0007669"/>
    <property type="project" value="UniProtKB-KW"/>
</dbReference>
<dbReference type="SUPFAM" id="SSF53335">
    <property type="entry name" value="S-adenosyl-L-methionine-dependent methyltransferases"/>
    <property type="match status" value="1"/>
</dbReference>
<dbReference type="Gene3D" id="3.40.50.150">
    <property type="entry name" value="Vaccinia Virus protein VP39"/>
    <property type="match status" value="1"/>
</dbReference>
<protein>
    <submittedName>
        <fullName evidence="2">Methylase involved in ubiquinone/menaquinone biosynthesis</fullName>
    </submittedName>
</protein>
<dbReference type="Proteomes" id="UP000006272">
    <property type="component" value="Unassembled WGS sequence"/>
</dbReference>
<dbReference type="CDD" id="cd02440">
    <property type="entry name" value="AdoMet_MTases"/>
    <property type="match status" value="1"/>
</dbReference>
<name>K6FQC9_9BACT</name>
<keyword evidence="2" id="KW-0808">Transferase</keyword>
<gene>
    <name evidence="2" type="ORF">B193_0497</name>
</gene>